<dbReference type="GO" id="GO:0003676">
    <property type="term" value="F:nucleic acid binding"/>
    <property type="evidence" value="ECO:0007669"/>
    <property type="project" value="InterPro"/>
</dbReference>
<dbReference type="Gene3D" id="2.40.50.140">
    <property type="entry name" value="Nucleic acid-binding proteins"/>
    <property type="match status" value="1"/>
</dbReference>
<dbReference type="PANTHER" id="PTHR46565:SF5">
    <property type="entry name" value="COLD SHOCK PROTEIN 2-LIKE"/>
    <property type="match status" value="1"/>
</dbReference>
<dbReference type="PRINTS" id="PR00050">
    <property type="entry name" value="COLDSHOCK"/>
</dbReference>
<accession>A0A2P5YT58</accession>
<protein>
    <recommendedName>
        <fullName evidence="1">CSD domain-containing protein</fullName>
    </recommendedName>
</protein>
<proteinExistence type="predicted"/>
<evidence type="ECO:0000259" key="1">
    <source>
        <dbReference type="PROSITE" id="PS51857"/>
    </source>
</evidence>
<evidence type="ECO:0000313" key="2">
    <source>
        <dbReference type="EMBL" id="PPS18761.1"/>
    </source>
</evidence>
<sequence length="152" mass="16541">MAEATSTERSTGTVKWFSAQKCFGFIAPDDGGDDLFVHQTSILSQGFRTLSDNQPVEFFVDVGEDGRAKAVDVTPMPRPRRPSRGGIVIKVVEVEVRDTVAAVEMVVEIEDTVAIAVMDEELGDDVLIVEMKAILQGIALTNNSENKTGHFL</sequence>
<dbReference type="InterPro" id="IPR019844">
    <property type="entry name" value="CSD_CS"/>
</dbReference>
<dbReference type="InterPro" id="IPR012340">
    <property type="entry name" value="NA-bd_OB-fold"/>
</dbReference>
<dbReference type="EMBL" id="KZ662811">
    <property type="protein sequence ID" value="PPS18761.1"/>
    <property type="molecule type" value="Genomic_DNA"/>
</dbReference>
<name>A0A2P5YT58_GOSBA</name>
<dbReference type="CDD" id="cd04458">
    <property type="entry name" value="CSP_CDS"/>
    <property type="match status" value="1"/>
</dbReference>
<organism evidence="2 3">
    <name type="scientific">Gossypium barbadense</name>
    <name type="common">Sea Island cotton</name>
    <name type="synonym">Hibiscus barbadensis</name>
    <dbReference type="NCBI Taxonomy" id="3634"/>
    <lineage>
        <taxon>Eukaryota</taxon>
        <taxon>Viridiplantae</taxon>
        <taxon>Streptophyta</taxon>
        <taxon>Embryophyta</taxon>
        <taxon>Tracheophyta</taxon>
        <taxon>Spermatophyta</taxon>
        <taxon>Magnoliopsida</taxon>
        <taxon>eudicotyledons</taxon>
        <taxon>Gunneridae</taxon>
        <taxon>Pentapetalae</taxon>
        <taxon>rosids</taxon>
        <taxon>malvids</taxon>
        <taxon>Malvales</taxon>
        <taxon>Malvaceae</taxon>
        <taxon>Malvoideae</taxon>
        <taxon>Gossypium</taxon>
    </lineage>
</organism>
<evidence type="ECO:0000313" key="3">
    <source>
        <dbReference type="Proteomes" id="UP000239757"/>
    </source>
</evidence>
<dbReference type="OrthoDB" id="422005at2759"/>
<gene>
    <name evidence="2" type="ORF">GOBAR_AA01821</name>
</gene>
<dbReference type="SUPFAM" id="SSF50249">
    <property type="entry name" value="Nucleic acid-binding proteins"/>
    <property type="match status" value="1"/>
</dbReference>
<dbReference type="Proteomes" id="UP000239757">
    <property type="component" value="Unassembled WGS sequence"/>
</dbReference>
<dbReference type="PROSITE" id="PS00352">
    <property type="entry name" value="CSD_1"/>
    <property type="match status" value="1"/>
</dbReference>
<dbReference type="PROSITE" id="PS51857">
    <property type="entry name" value="CSD_2"/>
    <property type="match status" value="1"/>
</dbReference>
<reference evidence="2 3" key="1">
    <citation type="submission" date="2015-01" db="EMBL/GenBank/DDBJ databases">
        <title>Genome of allotetraploid Gossypium barbadense reveals genomic plasticity and fiber elongation in cotton evolution.</title>
        <authorList>
            <person name="Chen X."/>
            <person name="Liu X."/>
            <person name="Zhao B."/>
            <person name="Zheng H."/>
            <person name="Hu Y."/>
            <person name="Lu G."/>
            <person name="Yang C."/>
            <person name="Chen J."/>
            <person name="Shan C."/>
            <person name="Zhang L."/>
            <person name="Zhou Y."/>
            <person name="Wang L."/>
            <person name="Guo W."/>
            <person name="Bai Y."/>
            <person name="Ruan J."/>
            <person name="Shangguan X."/>
            <person name="Mao Y."/>
            <person name="Jiang J."/>
            <person name="Zhu Y."/>
            <person name="Lei J."/>
            <person name="Kang H."/>
            <person name="Chen S."/>
            <person name="He X."/>
            <person name="Wang R."/>
            <person name="Wang Y."/>
            <person name="Chen J."/>
            <person name="Wang L."/>
            <person name="Yu S."/>
            <person name="Wang B."/>
            <person name="Wei J."/>
            <person name="Song S."/>
            <person name="Lu X."/>
            <person name="Gao Z."/>
            <person name="Gu W."/>
            <person name="Deng X."/>
            <person name="Ma D."/>
            <person name="Wang S."/>
            <person name="Liang W."/>
            <person name="Fang L."/>
            <person name="Cai C."/>
            <person name="Zhu X."/>
            <person name="Zhou B."/>
            <person name="Zhang Y."/>
            <person name="Chen Z."/>
            <person name="Xu S."/>
            <person name="Zhu R."/>
            <person name="Wang S."/>
            <person name="Zhang T."/>
            <person name="Zhao G."/>
        </authorList>
    </citation>
    <scope>NUCLEOTIDE SEQUENCE [LARGE SCALE GENOMIC DNA]</scope>
    <source>
        <strain evidence="3">cv. Xinhai21</strain>
        <tissue evidence="2">Leaf</tissue>
    </source>
</reference>
<dbReference type="PANTHER" id="PTHR46565">
    <property type="entry name" value="COLD SHOCK DOMAIN PROTEIN 2"/>
    <property type="match status" value="1"/>
</dbReference>
<dbReference type="Pfam" id="PF00313">
    <property type="entry name" value="CSD"/>
    <property type="match status" value="1"/>
</dbReference>
<feature type="domain" description="CSD" evidence="1">
    <location>
        <begin position="9"/>
        <end position="75"/>
    </location>
</feature>
<dbReference type="InterPro" id="IPR002059">
    <property type="entry name" value="CSP_DNA-bd"/>
</dbReference>
<dbReference type="AlphaFoldDB" id="A0A2P5YT58"/>
<dbReference type="InterPro" id="IPR011129">
    <property type="entry name" value="CSD"/>
</dbReference>
<dbReference type="SMART" id="SM00357">
    <property type="entry name" value="CSP"/>
    <property type="match status" value="1"/>
</dbReference>